<keyword evidence="2" id="KW-1185">Reference proteome</keyword>
<evidence type="ECO:0000313" key="2">
    <source>
        <dbReference type="Proteomes" id="UP000837857"/>
    </source>
</evidence>
<dbReference type="EMBL" id="OW152830">
    <property type="protein sequence ID" value="CAH2048933.1"/>
    <property type="molecule type" value="Genomic_DNA"/>
</dbReference>
<gene>
    <name evidence="1" type="ORF">IPOD504_LOCUS6490</name>
</gene>
<name>A0ABN8ICR6_9NEOP</name>
<proteinExistence type="predicted"/>
<feature type="non-terminal residue" evidence="1">
    <location>
        <position position="1"/>
    </location>
</feature>
<evidence type="ECO:0000313" key="1">
    <source>
        <dbReference type="EMBL" id="CAH2048933.1"/>
    </source>
</evidence>
<protein>
    <submittedName>
        <fullName evidence="1">Uncharacterized protein</fullName>
    </submittedName>
</protein>
<reference evidence="1" key="1">
    <citation type="submission" date="2022-03" db="EMBL/GenBank/DDBJ databases">
        <authorList>
            <person name="Martin H S."/>
        </authorList>
    </citation>
    <scope>NUCLEOTIDE SEQUENCE</scope>
</reference>
<sequence>MWLSHPYYIIRKACAFAISGGAFLDYVAADERNGGTIRGIDEWREGARGGRTGARLAAFQSAMTVEEHCYGAVGFTVYPRVNATVGATIDLYAPRCDRVRPRPVIATGRLARVG</sequence>
<dbReference type="Proteomes" id="UP000837857">
    <property type="component" value="Chromosome 18"/>
</dbReference>
<accession>A0ABN8ICR6</accession>
<organism evidence="1 2">
    <name type="scientific">Iphiclides podalirius</name>
    <name type="common">scarce swallowtail</name>
    <dbReference type="NCBI Taxonomy" id="110791"/>
    <lineage>
        <taxon>Eukaryota</taxon>
        <taxon>Metazoa</taxon>
        <taxon>Ecdysozoa</taxon>
        <taxon>Arthropoda</taxon>
        <taxon>Hexapoda</taxon>
        <taxon>Insecta</taxon>
        <taxon>Pterygota</taxon>
        <taxon>Neoptera</taxon>
        <taxon>Endopterygota</taxon>
        <taxon>Lepidoptera</taxon>
        <taxon>Glossata</taxon>
        <taxon>Ditrysia</taxon>
        <taxon>Papilionoidea</taxon>
        <taxon>Papilionidae</taxon>
        <taxon>Papilioninae</taxon>
        <taxon>Iphiclides</taxon>
    </lineage>
</organism>